<evidence type="ECO:0000256" key="2">
    <source>
        <dbReference type="ARBA" id="ARBA00005745"/>
    </source>
</evidence>
<dbReference type="InterPro" id="IPR001992">
    <property type="entry name" value="T2SS_GspF/T4SS_PilC_CS"/>
</dbReference>
<protein>
    <submittedName>
        <fullName evidence="12">Type IV pilus assembly protein PilC</fullName>
    </submittedName>
</protein>
<dbReference type="Gene3D" id="1.20.81.30">
    <property type="entry name" value="Type II secretion system (T2SS), domain F"/>
    <property type="match status" value="2"/>
</dbReference>
<dbReference type="InterPro" id="IPR042094">
    <property type="entry name" value="T2SS_GspF_sf"/>
</dbReference>
<sequence>MEKNFHYKARDQQGVVSEGTIEAESKEYVVQRLKKQGYYISNVEEVEERSEISFSFNFFQGVGLKDLVLFSRQFATMIKSGVSLVRSLTILARQVGNTTLQETIEKVQEDVESGSSLSEAMAEHRDVFPQLFISMIAAGETGGVMDEVLEEMADHFERENDLKQQVTSAMAYPAVITLVAVSVVFFLITVVLPSFVGIFSGLDTKLPLPTRVLLQVSDIMSNYWYLLFGGVVAVIASIYFYYQTEAGKKQIDWLLLKTPLIGDLITKISVARFSSTLAILLTSGVSILEGLEVVSNIISNQIISERIAEAKINVSEGNSFTAPLKRDNVFPPLVIQMIKVGEETGNLEEMLDKVSDFYDQEVEYKVESMVSLIEPALILGLGLVVGSIVAAVMLPMFSMMQGF</sequence>
<keyword evidence="7 10" id="KW-1133">Transmembrane helix</keyword>
<dbReference type="GO" id="GO:0005886">
    <property type="term" value="C:plasma membrane"/>
    <property type="evidence" value="ECO:0007669"/>
    <property type="project" value="UniProtKB-SubCell"/>
</dbReference>
<evidence type="ECO:0000313" key="12">
    <source>
        <dbReference type="EMBL" id="MBM7556888.1"/>
    </source>
</evidence>
<comment type="caution">
    <text evidence="12">The sequence shown here is derived from an EMBL/GenBank/DDBJ whole genome shotgun (WGS) entry which is preliminary data.</text>
</comment>
<dbReference type="RefSeq" id="WP_204701656.1">
    <property type="nucleotide sequence ID" value="NZ_JAFBDQ010000007.1"/>
</dbReference>
<keyword evidence="6 9" id="KW-0812">Transmembrane</keyword>
<gene>
    <name evidence="12" type="ORF">JOC47_001739</name>
</gene>
<keyword evidence="4" id="KW-1003">Cell membrane</keyword>
<dbReference type="PROSITE" id="PS00874">
    <property type="entry name" value="T2SP_F"/>
    <property type="match status" value="1"/>
</dbReference>
<dbReference type="AlphaFoldDB" id="A0A938XPG1"/>
<keyword evidence="13" id="KW-1185">Reference proteome</keyword>
<evidence type="ECO:0000256" key="4">
    <source>
        <dbReference type="ARBA" id="ARBA00022475"/>
    </source>
</evidence>
<organism evidence="12 13">
    <name type="scientific">Halanaerobacter jeridensis</name>
    <dbReference type="NCBI Taxonomy" id="706427"/>
    <lineage>
        <taxon>Bacteria</taxon>
        <taxon>Bacillati</taxon>
        <taxon>Bacillota</taxon>
        <taxon>Clostridia</taxon>
        <taxon>Halanaerobiales</taxon>
        <taxon>Halobacteroidaceae</taxon>
        <taxon>Halanaerobacter</taxon>
    </lineage>
</organism>
<feature type="domain" description="Type II secretion system protein GspF" evidence="11">
    <location>
        <begin position="273"/>
        <end position="395"/>
    </location>
</feature>
<feature type="transmembrane region" description="Helical" evidence="10">
    <location>
        <begin position="222"/>
        <end position="242"/>
    </location>
</feature>
<dbReference type="Pfam" id="PF00482">
    <property type="entry name" value="T2SSF"/>
    <property type="match status" value="2"/>
</dbReference>
<feature type="transmembrane region" description="Helical" evidence="10">
    <location>
        <begin position="172"/>
        <end position="202"/>
    </location>
</feature>
<dbReference type="PRINTS" id="PR00812">
    <property type="entry name" value="BCTERIALGSPF"/>
</dbReference>
<feature type="domain" description="Type II secretion system protein GspF" evidence="11">
    <location>
        <begin position="70"/>
        <end position="193"/>
    </location>
</feature>
<accession>A0A938XPG1</accession>
<dbReference type="InterPro" id="IPR003004">
    <property type="entry name" value="GspF/PilC"/>
</dbReference>
<evidence type="ECO:0000313" key="13">
    <source>
        <dbReference type="Proteomes" id="UP000774000"/>
    </source>
</evidence>
<evidence type="ECO:0000256" key="10">
    <source>
        <dbReference type="SAM" id="Phobius"/>
    </source>
</evidence>
<dbReference type="PANTHER" id="PTHR30012">
    <property type="entry name" value="GENERAL SECRETION PATHWAY PROTEIN"/>
    <property type="match status" value="1"/>
</dbReference>
<evidence type="ECO:0000256" key="8">
    <source>
        <dbReference type="ARBA" id="ARBA00023136"/>
    </source>
</evidence>
<keyword evidence="5" id="KW-0997">Cell inner membrane</keyword>
<comment type="subcellular location">
    <subcellularLocation>
        <location evidence="1">Cell inner membrane</location>
        <topology evidence="1">Multi-pass membrane protein</topology>
    </subcellularLocation>
    <subcellularLocation>
        <location evidence="9">Cell membrane</location>
        <topology evidence="9">Multi-pass membrane protein</topology>
    </subcellularLocation>
</comment>
<dbReference type="PANTHER" id="PTHR30012:SF0">
    <property type="entry name" value="TYPE II SECRETION SYSTEM PROTEIN F-RELATED"/>
    <property type="match status" value="1"/>
</dbReference>
<evidence type="ECO:0000256" key="3">
    <source>
        <dbReference type="ARBA" id="ARBA00022448"/>
    </source>
</evidence>
<dbReference type="EMBL" id="JAFBDQ010000007">
    <property type="protein sequence ID" value="MBM7556888.1"/>
    <property type="molecule type" value="Genomic_DNA"/>
</dbReference>
<dbReference type="GO" id="GO:0009306">
    <property type="term" value="P:protein secretion"/>
    <property type="evidence" value="ECO:0007669"/>
    <property type="project" value="InterPro"/>
</dbReference>
<name>A0A938XPG1_9FIRM</name>
<keyword evidence="3 9" id="KW-0813">Transport</keyword>
<evidence type="ECO:0000256" key="9">
    <source>
        <dbReference type="RuleBase" id="RU003923"/>
    </source>
</evidence>
<dbReference type="Proteomes" id="UP000774000">
    <property type="component" value="Unassembled WGS sequence"/>
</dbReference>
<feature type="transmembrane region" description="Helical" evidence="10">
    <location>
        <begin position="376"/>
        <end position="397"/>
    </location>
</feature>
<evidence type="ECO:0000256" key="7">
    <source>
        <dbReference type="ARBA" id="ARBA00022989"/>
    </source>
</evidence>
<dbReference type="FunFam" id="1.20.81.30:FF:000001">
    <property type="entry name" value="Type II secretion system protein F"/>
    <property type="match status" value="2"/>
</dbReference>
<proteinExistence type="inferred from homology"/>
<evidence type="ECO:0000259" key="11">
    <source>
        <dbReference type="Pfam" id="PF00482"/>
    </source>
</evidence>
<keyword evidence="8 10" id="KW-0472">Membrane</keyword>
<comment type="similarity">
    <text evidence="2 9">Belongs to the GSP F family.</text>
</comment>
<dbReference type="InterPro" id="IPR018076">
    <property type="entry name" value="T2SS_GspF_dom"/>
</dbReference>
<evidence type="ECO:0000256" key="5">
    <source>
        <dbReference type="ARBA" id="ARBA00022519"/>
    </source>
</evidence>
<reference evidence="12" key="1">
    <citation type="submission" date="2021-01" db="EMBL/GenBank/DDBJ databases">
        <title>Genomic Encyclopedia of Type Strains, Phase IV (KMG-IV): sequencing the most valuable type-strain genomes for metagenomic binning, comparative biology and taxonomic classification.</title>
        <authorList>
            <person name="Goeker M."/>
        </authorList>
    </citation>
    <scope>NUCLEOTIDE SEQUENCE</scope>
    <source>
        <strain evidence="12">DSM 23230</strain>
    </source>
</reference>
<evidence type="ECO:0000256" key="1">
    <source>
        <dbReference type="ARBA" id="ARBA00004429"/>
    </source>
</evidence>
<evidence type="ECO:0000256" key="6">
    <source>
        <dbReference type="ARBA" id="ARBA00022692"/>
    </source>
</evidence>